<protein>
    <submittedName>
        <fullName evidence="3">Sporulation initiation phosphotransferase F</fullName>
    </submittedName>
</protein>
<dbReference type="InterPro" id="IPR011006">
    <property type="entry name" value="CheY-like_superfamily"/>
</dbReference>
<accession>A0A9W6LMC1</accession>
<dbReference type="InterPro" id="IPR001789">
    <property type="entry name" value="Sig_transdc_resp-reg_receiver"/>
</dbReference>
<dbReference type="GO" id="GO:0000160">
    <property type="term" value="P:phosphorelay signal transduction system"/>
    <property type="evidence" value="ECO:0007669"/>
    <property type="project" value="InterPro"/>
</dbReference>
<dbReference type="SMART" id="SM00448">
    <property type="entry name" value="REC"/>
    <property type="match status" value="1"/>
</dbReference>
<evidence type="ECO:0000313" key="3">
    <source>
        <dbReference type="EMBL" id="GLI55487.1"/>
    </source>
</evidence>
<dbReference type="AlphaFoldDB" id="A0A9W6LMC1"/>
<dbReference type="PROSITE" id="PS50110">
    <property type="entry name" value="RESPONSE_REGULATORY"/>
    <property type="match status" value="1"/>
</dbReference>
<dbReference type="PANTHER" id="PTHR43228:SF1">
    <property type="entry name" value="TWO-COMPONENT RESPONSE REGULATOR ARR22"/>
    <property type="match status" value="1"/>
</dbReference>
<keyword evidence="1" id="KW-0597">Phosphoprotein</keyword>
<dbReference type="RefSeq" id="WP_281833988.1">
    <property type="nucleotide sequence ID" value="NZ_BSDY01000004.1"/>
</dbReference>
<dbReference type="Gene3D" id="3.40.50.2300">
    <property type="match status" value="1"/>
</dbReference>
<reference evidence="3" key="1">
    <citation type="submission" date="2022-12" db="EMBL/GenBank/DDBJ databases">
        <title>Reference genome sequencing for broad-spectrum identification of bacterial and archaeal isolates by mass spectrometry.</title>
        <authorList>
            <person name="Sekiguchi Y."/>
            <person name="Tourlousse D.M."/>
        </authorList>
    </citation>
    <scope>NUCLEOTIDE SEQUENCE</scope>
    <source>
        <strain evidence="3">10succ1</strain>
    </source>
</reference>
<evidence type="ECO:0000313" key="4">
    <source>
        <dbReference type="Proteomes" id="UP001144471"/>
    </source>
</evidence>
<dbReference type="SUPFAM" id="SSF52172">
    <property type="entry name" value="CheY-like"/>
    <property type="match status" value="1"/>
</dbReference>
<gene>
    <name evidence="3" type="primary">spo0F</name>
    <name evidence="3" type="ORF">PM10SUCC1_10010</name>
</gene>
<dbReference type="InterPro" id="IPR052048">
    <property type="entry name" value="ST_Response_Regulator"/>
</dbReference>
<dbReference type="Proteomes" id="UP001144471">
    <property type="component" value="Unassembled WGS sequence"/>
</dbReference>
<keyword evidence="4" id="KW-1185">Reference proteome</keyword>
<comment type="caution">
    <text evidence="3">The sequence shown here is derived from an EMBL/GenBank/DDBJ whole genome shotgun (WGS) entry which is preliminary data.</text>
</comment>
<dbReference type="PANTHER" id="PTHR43228">
    <property type="entry name" value="TWO-COMPONENT RESPONSE REGULATOR"/>
    <property type="match status" value="1"/>
</dbReference>
<evidence type="ECO:0000259" key="2">
    <source>
        <dbReference type="PROSITE" id="PS50110"/>
    </source>
</evidence>
<sequence length="120" mass="13695">MSKKKVLVIDDEMSIRFLLREVIEDIGYHCLEAESAIVGLDMVSTMKPDLIILDIQMPQMNGLEAIQKIRKIDANVPVFMLSAFSHMENVIDNLGVKIEEFIPKPFDIDYLSERIVEVIS</sequence>
<proteinExistence type="predicted"/>
<name>A0A9W6LMC1_9FUSO</name>
<feature type="domain" description="Response regulatory" evidence="2">
    <location>
        <begin position="5"/>
        <end position="119"/>
    </location>
</feature>
<feature type="modified residue" description="4-aspartylphosphate" evidence="1">
    <location>
        <position position="54"/>
    </location>
</feature>
<evidence type="ECO:0000256" key="1">
    <source>
        <dbReference type="PROSITE-ProRule" id="PRU00169"/>
    </source>
</evidence>
<dbReference type="EMBL" id="BSDY01000004">
    <property type="protein sequence ID" value="GLI55487.1"/>
    <property type="molecule type" value="Genomic_DNA"/>
</dbReference>
<organism evidence="3 4">
    <name type="scientific">Propionigenium maris DSM 9537</name>
    <dbReference type="NCBI Taxonomy" id="1123000"/>
    <lineage>
        <taxon>Bacteria</taxon>
        <taxon>Fusobacteriati</taxon>
        <taxon>Fusobacteriota</taxon>
        <taxon>Fusobacteriia</taxon>
        <taxon>Fusobacteriales</taxon>
        <taxon>Fusobacteriaceae</taxon>
        <taxon>Propionigenium</taxon>
    </lineage>
</organism>
<dbReference type="Pfam" id="PF00072">
    <property type="entry name" value="Response_reg"/>
    <property type="match status" value="1"/>
</dbReference>